<evidence type="ECO:0000256" key="7">
    <source>
        <dbReference type="ARBA" id="ARBA00022741"/>
    </source>
</evidence>
<dbReference type="PANTHER" id="PTHR34299:SF1">
    <property type="entry name" value="DIACYLGLYCEROL KINASE"/>
    <property type="match status" value="1"/>
</dbReference>
<organism evidence="20 21">
    <name type="scientific">Candidatus Woesebacteria bacterium RBG_16_39_8b</name>
    <dbReference type="NCBI Taxonomy" id="1802482"/>
    <lineage>
        <taxon>Bacteria</taxon>
        <taxon>Candidatus Woeseibacteriota</taxon>
    </lineage>
</organism>
<feature type="binding site" evidence="18">
    <location>
        <position position="73"/>
    </location>
    <ligand>
        <name>a divalent metal cation</name>
        <dbReference type="ChEBI" id="CHEBI:60240"/>
    </ligand>
</feature>
<evidence type="ECO:0000256" key="18">
    <source>
        <dbReference type="PIRSR" id="PIRSR600829-4"/>
    </source>
</evidence>
<dbReference type="GO" id="GO:0005886">
    <property type="term" value="C:plasma membrane"/>
    <property type="evidence" value="ECO:0007669"/>
    <property type="project" value="UniProtKB-SubCell"/>
</dbReference>
<dbReference type="EMBL" id="MGFU01000036">
    <property type="protein sequence ID" value="OGM12539.1"/>
    <property type="molecule type" value="Genomic_DNA"/>
</dbReference>
<dbReference type="GO" id="GO:0016301">
    <property type="term" value="F:kinase activity"/>
    <property type="evidence" value="ECO:0007669"/>
    <property type="project" value="UniProtKB-KW"/>
</dbReference>
<keyword evidence="9 17" id="KW-0067">ATP-binding</keyword>
<keyword evidence="18" id="KW-0479">Metal-binding</keyword>
<protein>
    <recommendedName>
        <fullName evidence="22">Diacylglycerol kinase</fullName>
    </recommendedName>
</protein>
<name>A0A1F7XCN7_9BACT</name>
<feature type="transmembrane region" description="Helical" evidence="19">
    <location>
        <begin position="93"/>
        <end position="114"/>
    </location>
</feature>
<dbReference type="Gene3D" id="1.10.287.3610">
    <property type="match status" value="1"/>
</dbReference>
<keyword evidence="14" id="KW-1208">Phospholipid metabolism</keyword>
<evidence type="ECO:0000256" key="14">
    <source>
        <dbReference type="ARBA" id="ARBA00023264"/>
    </source>
</evidence>
<keyword evidence="8" id="KW-0418">Kinase</keyword>
<keyword evidence="10 19" id="KW-1133">Transmembrane helix</keyword>
<keyword evidence="12 19" id="KW-0472">Membrane</keyword>
<gene>
    <name evidence="20" type="ORF">A2V80_03280</name>
</gene>
<dbReference type="GO" id="GO:0046872">
    <property type="term" value="F:metal ion binding"/>
    <property type="evidence" value="ECO:0007669"/>
    <property type="project" value="UniProtKB-KW"/>
</dbReference>
<evidence type="ECO:0000256" key="19">
    <source>
        <dbReference type="SAM" id="Phobius"/>
    </source>
</evidence>
<dbReference type="InterPro" id="IPR033717">
    <property type="entry name" value="UDPK"/>
</dbReference>
<dbReference type="Pfam" id="PF01219">
    <property type="entry name" value="DAGK_prokar"/>
    <property type="match status" value="1"/>
</dbReference>
<evidence type="ECO:0008006" key="22">
    <source>
        <dbReference type="Google" id="ProtNLM"/>
    </source>
</evidence>
<feature type="transmembrane region" description="Helical" evidence="19">
    <location>
        <begin position="28"/>
        <end position="46"/>
    </location>
</feature>
<evidence type="ECO:0000256" key="4">
    <source>
        <dbReference type="ARBA" id="ARBA00022516"/>
    </source>
</evidence>
<feature type="binding site" evidence="16">
    <location>
        <position position="66"/>
    </location>
    <ligand>
        <name>substrate</name>
    </ligand>
</feature>
<dbReference type="GO" id="GO:0005524">
    <property type="term" value="F:ATP binding"/>
    <property type="evidence" value="ECO:0007669"/>
    <property type="project" value="UniProtKB-KW"/>
</dbReference>
<dbReference type="CDD" id="cd14265">
    <property type="entry name" value="UDPK_IM_like"/>
    <property type="match status" value="1"/>
</dbReference>
<keyword evidence="18" id="KW-0460">Magnesium</keyword>
<sequence length="121" mass="13172">MGLNHSKVKSFSYAIAGFKEAFKKEPNIRTHMLFALLTIAAASVLDFTKSEWIILLFTIFFVLTLELINTAIEALVNLISPEIKSEAKIAKDISASVVLLGAILAALVGAILFIPKLVNLI</sequence>
<dbReference type="GO" id="GO:0008654">
    <property type="term" value="P:phospholipid biosynthetic process"/>
    <property type="evidence" value="ECO:0007669"/>
    <property type="project" value="UniProtKB-KW"/>
</dbReference>
<evidence type="ECO:0000256" key="2">
    <source>
        <dbReference type="ARBA" id="ARBA00005967"/>
    </source>
</evidence>
<dbReference type="PANTHER" id="PTHR34299">
    <property type="entry name" value="DIACYLGLYCEROL KINASE"/>
    <property type="match status" value="1"/>
</dbReference>
<keyword evidence="7 17" id="KW-0547">Nucleotide-binding</keyword>
<dbReference type="InterPro" id="IPR000829">
    <property type="entry name" value="DAGK"/>
</dbReference>
<comment type="subcellular location">
    <subcellularLocation>
        <location evidence="1">Cell membrane</location>
        <topology evidence="1">Multi-pass membrane protein</topology>
    </subcellularLocation>
</comment>
<dbReference type="AlphaFoldDB" id="A0A1F7XCN7"/>
<evidence type="ECO:0000256" key="10">
    <source>
        <dbReference type="ARBA" id="ARBA00022989"/>
    </source>
</evidence>
<keyword evidence="3" id="KW-1003">Cell membrane</keyword>
<evidence type="ECO:0000256" key="15">
    <source>
        <dbReference type="PIRSR" id="PIRSR600829-1"/>
    </source>
</evidence>
<dbReference type="Proteomes" id="UP000179013">
    <property type="component" value="Unassembled WGS sequence"/>
</dbReference>
<feature type="binding site" evidence="17">
    <location>
        <begin position="91"/>
        <end position="92"/>
    </location>
    <ligand>
        <name>ATP</name>
        <dbReference type="ChEBI" id="CHEBI:30616"/>
    </ligand>
</feature>
<evidence type="ECO:0000256" key="5">
    <source>
        <dbReference type="ARBA" id="ARBA00022679"/>
    </source>
</evidence>
<feature type="binding site" evidence="18">
    <location>
        <position position="25"/>
    </location>
    <ligand>
        <name>a divalent metal cation</name>
        <dbReference type="ChEBI" id="CHEBI:60240"/>
    </ligand>
</feature>
<keyword evidence="4" id="KW-0444">Lipid biosynthesis</keyword>
<evidence type="ECO:0000256" key="13">
    <source>
        <dbReference type="ARBA" id="ARBA00023209"/>
    </source>
</evidence>
<accession>A0A1F7XCN7</accession>
<feature type="binding site" evidence="17">
    <location>
        <position position="73"/>
    </location>
    <ligand>
        <name>ATP</name>
        <dbReference type="ChEBI" id="CHEBI:30616"/>
    </ligand>
</feature>
<keyword evidence="6 19" id="KW-0812">Transmembrane</keyword>
<comment type="cofactor">
    <cofactor evidence="18">
        <name>Mg(2+)</name>
        <dbReference type="ChEBI" id="CHEBI:18420"/>
    </cofactor>
    <text evidence="18">Mn(2+), Zn(2+), Cd(2+) and Co(2+) support activity to lesser extents.</text>
</comment>
<feature type="binding site" evidence="17">
    <location>
        <position position="13"/>
    </location>
    <ligand>
        <name>ATP</name>
        <dbReference type="ChEBI" id="CHEBI:30616"/>
    </ligand>
</feature>
<evidence type="ECO:0000256" key="1">
    <source>
        <dbReference type="ARBA" id="ARBA00004651"/>
    </source>
</evidence>
<evidence type="ECO:0000313" key="21">
    <source>
        <dbReference type="Proteomes" id="UP000179013"/>
    </source>
</evidence>
<keyword evidence="13" id="KW-0594">Phospholipid biosynthesis</keyword>
<reference evidence="20 21" key="1">
    <citation type="journal article" date="2016" name="Nat. Commun.">
        <title>Thousands of microbial genomes shed light on interconnected biogeochemical processes in an aquifer system.</title>
        <authorList>
            <person name="Anantharaman K."/>
            <person name="Brown C.T."/>
            <person name="Hug L.A."/>
            <person name="Sharon I."/>
            <person name="Castelle C.J."/>
            <person name="Probst A.J."/>
            <person name="Thomas B.C."/>
            <person name="Singh A."/>
            <person name="Wilkins M.J."/>
            <person name="Karaoz U."/>
            <person name="Brodie E.L."/>
            <person name="Williams K.H."/>
            <person name="Hubbard S.S."/>
            <person name="Banfield J.F."/>
        </authorList>
    </citation>
    <scope>NUCLEOTIDE SEQUENCE [LARGE SCALE GENOMIC DNA]</scope>
</reference>
<comment type="caution">
    <text evidence="20">The sequence shown here is derived from an EMBL/GenBank/DDBJ whole genome shotgun (WGS) entry which is preliminary data.</text>
</comment>
<evidence type="ECO:0000256" key="16">
    <source>
        <dbReference type="PIRSR" id="PIRSR600829-2"/>
    </source>
</evidence>
<keyword evidence="5" id="KW-0808">Transferase</keyword>
<evidence type="ECO:0000256" key="12">
    <source>
        <dbReference type="ARBA" id="ARBA00023136"/>
    </source>
</evidence>
<evidence type="ECO:0000256" key="11">
    <source>
        <dbReference type="ARBA" id="ARBA00023098"/>
    </source>
</evidence>
<feature type="binding site" evidence="17">
    <location>
        <position position="25"/>
    </location>
    <ligand>
        <name>ATP</name>
        <dbReference type="ChEBI" id="CHEBI:30616"/>
    </ligand>
</feature>
<feature type="active site" description="Proton acceptor" evidence="15">
    <location>
        <position position="66"/>
    </location>
</feature>
<evidence type="ECO:0000256" key="3">
    <source>
        <dbReference type="ARBA" id="ARBA00022475"/>
    </source>
</evidence>
<evidence type="ECO:0000256" key="8">
    <source>
        <dbReference type="ARBA" id="ARBA00022777"/>
    </source>
</evidence>
<feature type="transmembrane region" description="Helical" evidence="19">
    <location>
        <begin position="52"/>
        <end position="72"/>
    </location>
</feature>
<evidence type="ECO:0000256" key="6">
    <source>
        <dbReference type="ARBA" id="ARBA00022692"/>
    </source>
</evidence>
<proteinExistence type="inferred from homology"/>
<comment type="similarity">
    <text evidence="2">Belongs to the bacterial diacylglycerol kinase family.</text>
</comment>
<dbReference type="InterPro" id="IPR036945">
    <property type="entry name" value="DAGK_sf"/>
</dbReference>
<keyword evidence="11" id="KW-0443">Lipid metabolism</keyword>
<evidence type="ECO:0000256" key="9">
    <source>
        <dbReference type="ARBA" id="ARBA00022840"/>
    </source>
</evidence>
<evidence type="ECO:0000256" key="17">
    <source>
        <dbReference type="PIRSR" id="PIRSR600829-3"/>
    </source>
</evidence>
<evidence type="ECO:0000313" key="20">
    <source>
        <dbReference type="EMBL" id="OGM12539.1"/>
    </source>
</evidence>